<dbReference type="EMBL" id="JALLPJ020000590">
    <property type="protein sequence ID" value="KAL3787984.1"/>
    <property type="molecule type" value="Genomic_DNA"/>
</dbReference>
<keyword evidence="2" id="KW-1185">Reference proteome</keyword>
<name>A0ABD3PJY6_9STRA</name>
<organism evidence="1 2">
    <name type="scientific">Cyclotella atomus</name>
    <dbReference type="NCBI Taxonomy" id="382360"/>
    <lineage>
        <taxon>Eukaryota</taxon>
        <taxon>Sar</taxon>
        <taxon>Stramenopiles</taxon>
        <taxon>Ochrophyta</taxon>
        <taxon>Bacillariophyta</taxon>
        <taxon>Coscinodiscophyceae</taxon>
        <taxon>Thalassiosirophycidae</taxon>
        <taxon>Stephanodiscales</taxon>
        <taxon>Stephanodiscaceae</taxon>
        <taxon>Cyclotella</taxon>
    </lineage>
</organism>
<accession>A0ABD3PJY6</accession>
<proteinExistence type="predicted"/>
<dbReference type="AlphaFoldDB" id="A0ABD3PJY6"/>
<evidence type="ECO:0000313" key="2">
    <source>
        <dbReference type="Proteomes" id="UP001530400"/>
    </source>
</evidence>
<reference evidence="1 2" key="1">
    <citation type="submission" date="2024-10" db="EMBL/GenBank/DDBJ databases">
        <title>Updated reference genomes for cyclostephanoid diatoms.</title>
        <authorList>
            <person name="Roberts W.R."/>
            <person name="Alverson A.J."/>
        </authorList>
    </citation>
    <scope>NUCLEOTIDE SEQUENCE [LARGE SCALE GENOMIC DNA]</scope>
    <source>
        <strain evidence="1 2">AJA010-31</strain>
    </source>
</reference>
<sequence length="284" mass="33894">MSKPPEWKNSDAKRELAMMINDKTSNIHSTMTFDELYQSNDKFRVYKRDNFRRNANRLYEKITGRKKTWPAAKKERKSAVVNVKSTKVKAKKVQPWKTSLAKAFLMKLLTDDDGPIKGMSPREVYESHEVFQQYKYERFKDNMQRLVAKAQLEKEWAKIEEKDLAQDLEVKPRSQVTTRGYPFWHTHKAKKLLAADVKSGKADRLKPKELLKTKREYKEFPLDVFRNHIHQEKRFQREGPYWQLKRNKKGMRKHEADVKELKRGWLGRHDNDKLLVAMMKDLEI</sequence>
<gene>
    <name evidence="1" type="ORF">ACHAWO_012169</name>
</gene>
<protein>
    <submittedName>
        <fullName evidence="1">Uncharacterized protein</fullName>
    </submittedName>
</protein>
<dbReference type="Proteomes" id="UP001530400">
    <property type="component" value="Unassembled WGS sequence"/>
</dbReference>
<comment type="caution">
    <text evidence="1">The sequence shown here is derived from an EMBL/GenBank/DDBJ whole genome shotgun (WGS) entry which is preliminary data.</text>
</comment>
<evidence type="ECO:0000313" key="1">
    <source>
        <dbReference type="EMBL" id="KAL3787984.1"/>
    </source>
</evidence>